<sequence length="198" mass="20857">MGGMTDAQTPTVPTPQQDRERLKQLIQELAVVHGRVTLSSGKEADYYVDLRRVTLHHEAAPLIGRVMLRLLEENGIGFDAVGGLTMGADPVATAMMHQAGAAGRALDAFVVRKAQKSYGMGRQVEGPGVDGRRVVVLEDTSTTGGSALTAVEGVRNAGGDVQAVAVIVDRATGAAERVAEEADVPYLYAFGKDELGLD</sequence>
<evidence type="ECO:0000256" key="6">
    <source>
        <dbReference type="ARBA" id="ARBA00022975"/>
    </source>
</evidence>
<dbReference type="InterPro" id="IPR000836">
    <property type="entry name" value="PRTase_dom"/>
</dbReference>
<dbReference type="CDD" id="cd06223">
    <property type="entry name" value="PRTases_typeI"/>
    <property type="match status" value="1"/>
</dbReference>
<dbReference type="EMBL" id="PKJT01000002">
    <property type="protein sequence ID" value="PKZ82957.1"/>
    <property type="molecule type" value="Genomic_DNA"/>
</dbReference>
<comment type="catalytic activity">
    <reaction evidence="7">
        <text>orotidine 5'-phosphate + diphosphate = orotate + 5-phospho-alpha-D-ribose 1-diphosphate</text>
        <dbReference type="Rhea" id="RHEA:10380"/>
        <dbReference type="ChEBI" id="CHEBI:30839"/>
        <dbReference type="ChEBI" id="CHEBI:33019"/>
        <dbReference type="ChEBI" id="CHEBI:57538"/>
        <dbReference type="ChEBI" id="CHEBI:58017"/>
        <dbReference type="EC" id="2.4.2.10"/>
    </reaction>
</comment>
<keyword evidence="3 7" id="KW-0328">Glycosyltransferase</keyword>
<dbReference type="Pfam" id="PF00156">
    <property type="entry name" value="Pribosyltran"/>
    <property type="match status" value="1"/>
</dbReference>
<dbReference type="Proteomes" id="UP000234847">
    <property type="component" value="Unassembled WGS sequence"/>
</dbReference>
<keyword evidence="6 7" id="KW-0665">Pyrimidine biosynthesis</keyword>
<evidence type="ECO:0000313" key="9">
    <source>
        <dbReference type="EMBL" id="PKZ82957.1"/>
    </source>
</evidence>
<comment type="pathway">
    <text evidence="1 7">Pyrimidine metabolism; UMP biosynthesis via de novo pathway; UMP from orotate: step 1/2.</text>
</comment>
<dbReference type="NCBIfam" id="TIGR00336">
    <property type="entry name" value="pyrE"/>
    <property type="match status" value="1"/>
</dbReference>
<name>A0AAX0VM45_MICLU</name>
<keyword evidence="4 7" id="KW-0808">Transferase</keyword>
<protein>
    <recommendedName>
        <fullName evidence="2 7">Orotate phosphoribosyltransferase</fullName>
        <shortName evidence="7">OPRT</shortName>
        <shortName evidence="7">OPRTase</shortName>
        <ecNumber evidence="2 7">2.4.2.10</ecNumber>
    </recommendedName>
</protein>
<dbReference type="RefSeq" id="WP_098093807.1">
    <property type="nucleotide sequence ID" value="NZ_JACLBR010000069.1"/>
</dbReference>
<evidence type="ECO:0000259" key="8">
    <source>
        <dbReference type="Pfam" id="PF00156"/>
    </source>
</evidence>
<feature type="binding site" description="in other chain" evidence="7">
    <location>
        <position position="113"/>
    </location>
    <ligand>
        <name>5-phospho-alpha-D-ribose 1-diphosphate</name>
        <dbReference type="ChEBI" id="CHEBI:58017"/>
        <note>ligand shared between dimeric partners</note>
    </ligand>
</feature>
<feature type="binding site" evidence="7">
    <location>
        <position position="142"/>
    </location>
    <ligand>
        <name>orotate</name>
        <dbReference type="ChEBI" id="CHEBI:30839"/>
    </ligand>
</feature>
<organism evidence="9 10">
    <name type="scientific">Micrococcus luteus</name>
    <name type="common">Micrococcus lysodeikticus</name>
    <dbReference type="NCBI Taxonomy" id="1270"/>
    <lineage>
        <taxon>Bacteria</taxon>
        <taxon>Bacillati</taxon>
        <taxon>Actinomycetota</taxon>
        <taxon>Actinomycetes</taxon>
        <taxon>Micrococcales</taxon>
        <taxon>Micrococcaceae</taxon>
        <taxon>Micrococcus</taxon>
    </lineage>
</organism>
<dbReference type="PANTHER" id="PTHR19278">
    <property type="entry name" value="OROTATE PHOSPHORIBOSYLTRANSFERASE"/>
    <property type="match status" value="1"/>
</dbReference>
<comment type="function">
    <text evidence="7">Catalyzes the transfer of a ribosyl phosphate group from 5-phosphoribose 1-diphosphate to orotate, leading to the formation of orotidine monophosphate (OMP).</text>
</comment>
<evidence type="ECO:0000256" key="5">
    <source>
        <dbReference type="ARBA" id="ARBA00022842"/>
    </source>
</evidence>
<dbReference type="InterPro" id="IPR023031">
    <property type="entry name" value="OPRT"/>
</dbReference>
<dbReference type="GO" id="GO:0000287">
    <property type="term" value="F:magnesium ion binding"/>
    <property type="evidence" value="ECO:0007669"/>
    <property type="project" value="UniProtKB-UniRule"/>
</dbReference>
<feature type="binding site" evidence="7">
    <location>
        <position position="170"/>
    </location>
    <ligand>
        <name>orotate</name>
        <dbReference type="ChEBI" id="CHEBI:30839"/>
    </ligand>
</feature>
<dbReference type="EC" id="2.4.2.10" evidence="2 7"/>
<dbReference type="GO" id="GO:0019856">
    <property type="term" value="P:pyrimidine nucleobase biosynthetic process"/>
    <property type="evidence" value="ECO:0007669"/>
    <property type="project" value="TreeGrafter"/>
</dbReference>
<dbReference type="InterPro" id="IPR004467">
    <property type="entry name" value="Or_phspho_trans_dom"/>
</dbReference>
<feature type="binding site" description="in other chain" evidence="7">
    <location>
        <begin position="138"/>
        <end position="146"/>
    </location>
    <ligand>
        <name>5-phospho-alpha-D-ribose 1-diphosphate</name>
        <dbReference type="ChEBI" id="CHEBI:58017"/>
        <note>ligand shared between dimeric partners</note>
    </ligand>
</feature>
<comment type="similarity">
    <text evidence="7">Belongs to the purine/pyrimidine phosphoribosyltransferase family. PyrE subfamily.</text>
</comment>
<evidence type="ECO:0000256" key="1">
    <source>
        <dbReference type="ARBA" id="ARBA00004889"/>
    </source>
</evidence>
<dbReference type="InterPro" id="IPR029057">
    <property type="entry name" value="PRTase-like"/>
</dbReference>
<dbReference type="Gene3D" id="3.40.50.2020">
    <property type="match status" value="1"/>
</dbReference>
<evidence type="ECO:0000256" key="7">
    <source>
        <dbReference type="HAMAP-Rule" id="MF_01208"/>
    </source>
</evidence>
<keyword evidence="5 7" id="KW-0460">Magnesium</keyword>
<feature type="binding site" evidence="7">
    <location>
        <position position="116"/>
    </location>
    <ligand>
        <name>5-phospho-alpha-D-ribose 1-diphosphate</name>
        <dbReference type="ChEBI" id="CHEBI:58017"/>
        <note>ligand shared between dimeric partners</note>
    </ligand>
</feature>
<comment type="cofactor">
    <cofactor evidence="7">
        <name>Mg(2+)</name>
        <dbReference type="ChEBI" id="CHEBI:18420"/>
    </cofactor>
</comment>
<proteinExistence type="inferred from homology"/>
<evidence type="ECO:0000256" key="2">
    <source>
        <dbReference type="ARBA" id="ARBA00011971"/>
    </source>
</evidence>
<dbReference type="SUPFAM" id="SSF53271">
    <property type="entry name" value="PRTase-like"/>
    <property type="match status" value="1"/>
</dbReference>
<comment type="caution">
    <text evidence="9">The sequence shown here is derived from an EMBL/GenBank/DDBJ whole genome shotgun (WGS) entry which is preliminary data.</text>
</comment>
<dbReference type="FunFam" id="3.40.50.2020:FF:000029">
    <property type="entry name" value="Orotate phosphoribosyltransferase"/>
    <property type="match status" value="1"/>
</dbReference>
<dbReference type="GO" id="GO:0044205">
    <property type="term" value="P:'de novo' UMP biosynthetic process"/>
    <property type="evidence" value="ECO:0007669"/>
    <property type="project" value="UniProtKB-UniRule"/>
</dbReference>
<evidence type="ECO:0000313" key="10">
    <source>
        <dbReference type="Proteomes" id="UP000234847"/>
    </source>
</evidence>
<dbReference type="AlphaFoldDB" id="A0AAX0VM45"/>
<dbReference type="HAMAP" id="MF_01208">
    <property type="entry name" value="PyrE"/>
    <property type="match status" value="1"/>
</dbReference>
<feature type="binding site" evidence="7">
    <location>
        <position position="112"/>
    </location>
    <ligand>
        <name>5-phospho-alpha-D-ribose 1-diphosphate</name>
        <dbReference type="ChEBI" id="CHEBI:58017"/>
        <note>ligand shared between dimeric partners</note>
    </ligand>
</feature>
<feature type="domain" description="Phosphoribosyltransferase" evidence="8">
    <location>
        <begin position="57"/>
        <end position="178"/>
    </location>
</feature>
<dbReference type="GO" id="GO:0004588">
    <property type="term" value="F:orotate phosphoribosyltransferase activity"/>
    <property type="evidence" value="ECO:0007669"/>
    <property type="project" value="UniProtKB-UniRule"/>
</dbReference>
<accession>A0AAX0VM45</accession>
<comment type="subunit">
    <text evidence="7">Homodimer.</text>
</comment>
<dbReference type="PANTHER" id="PTHR19278:SF9">
    <property type="entry name" value="URIDINE 5'-MONOPHOSPHATE SYNTHASE"/>
    <property type="match status" value="1"/>
</dbReference>
<comment type="caution">
    <text evidence="7">Lacks conserved residue(s) required for the propagation of feature annotation.</text>
</comment>
<reference evidence="9 10" key="1">
    <citation type="submission" date="2017-12" db="EMBL/GenBank/DDBJ databases">
        <title>Phylogenetic diversity of female urinary microbiome.</title>
        <authorList>
            <person name="Thomas-White K."/>
            <person name="Wolfe A.J."/>
        </authorList>
    </citation>
    <scope>NUCLEOTIDE SEQUENCE [LARGE SCALE GENOMIC DNA]</scope>
    <source>
        <strain evidence="9 10">UMB0038</strain>
    </source>
</reference>
<gene>
    <name evidence="7" type="primary">pyrE</name>
    <name evidence="9" type="ORF">CYJ95_03450</name>
</gene>
<evidence type="ECO:0000256" key="3">
    <source>
        <dbReference type="ARBA" id="ARBA00022676"/>
    </source>
</evidence>
<evidence type="ECO:0000256" key="4">
    <source>
        <dbReference type="ARBA" id="ARBA00022679"/>
    </source>
</evidence>